<name>A0A3N4RY54_9ACTN</name>
<keyword evidence="2" id="KW-1185">Reference proteome</keyword>
<evidence type="ECO:0000313" key="1">
    <source>
        <dbReference type="EMBL" id="RPE33407.1"/>
    </source>
</evidence>
<dbReference type="Proteomes" id="UP000266906">
    <property type="component" value="Unassembled WGS sequence"/>
</dbReference>
<accession>A0A3N4RY54</accession>
<organism evidence="1 2">
    <name type="scientific">Kitasatospora cineracea</name>
    <dbReference type="NCBI Taxonomy" id="88074"/>
    <lineage>
        <taxon>Bacteria</taxon>
        <taxon>Bacillati</taxon>
        <taxon>Actinomycetota</taxon>
        <taxon>Actinomycetes</taxon>
        <taxon>Kitasatosporales</taxon>
        <taxon>Streptomycetaceae</taxon>
        <taxon>Kitasatospora</taxon>
    </lineage>
</organism>
<gene>
    <name evidence="1" type="ORF">EDD38_1696</name>
</gene>
<reference evidence="1 2" key="1">
    <citation type="submission" date="2018-11" db="EMBL/GenBank/DDBJ databases">
        <title>Sequencing the genomes of 1000 actinobacteria strains.</title>
        <authorList>
            <person name="Klenk H.-P."/>
        </authorList>
    </citation>
    <scope>NUCLEOTIDE SEQUENCE [LARGE SCALE GENOMIC DNA]</scope>
    <source>
        <strain evidence="1 2">DSM 44781</strain>
    </source>
</reference>
<evidence type="ECO:0000313" key="2">
    <source>
        <dbReference type="Proteomes" id="UP000266906"/>
    </source>
</evidence>
<dbReference type="AlphaFoldDB" id="A0A3N4RY54"/>
<proteinExistence type="predicted"/>
<protein>
    <submittedName>
        <fullName evidence="1">Uncharacterized protein</fullName>
    </submittedName>
</protein>
<comment type="caution">
    <text evidence="1">The sequence shown here is derived from an EMBL/GenBank/DDBJ whole genome shotgun (WGS) entry which is preliminary data.</text>
</comment>
<sequence length="418" mass="45579">MLSDGAAVLAAAKRAGLDTAAPLLLGQGMAAGLFVSLVKPVFETWSTEATALRESTIEKVRPGMLVSFEARARCRNAPKSPPRQLTGIPEQDPHLFFRIGGRSVLVGFDPRWLTTSTASGTLHDAARNPLEYSGLGLVRSVSEDGQVRVSALVFGRPQTPAQSQFEYAKKATLRSPAGLTEADFRNELAADDRKAPRSARPQGRNSVNRLDVTLFFDEDKLLFPGHLEREVMTQLVRVIPEYRRDVGVAVASLAVYGVLGQGARPADIAAHLLAREPGLWKTFTVPGLSALVGSVNLAVATVVGIGQEQVGDLHEVMQMEVSSYLGGVELDRNLPMHRGLLPERDQFHVVGAELRLKYSAASRYLAEINGEDLDEPLDEWRERGLFRSVVWEEDVAQSTVDEQAAASLLQAWSHPRSE</sequence>
<dbReference type="EMBL" id="RKQG01000001">
    <property type="protein sequence ID" value="RPE33407.1"/>
    <property type="molecule type" value="Genomic_DNA"/>
</dbReference>